<feature type="transmembrane region" description="Helical" evidence="8">
    <location>
        <begin position="109"/>
        <end position="127"/>
    </location>
</feature>
<feature type="domain" description="Glycosyltransferase RgtA/B/C/D-like" evidence="9">
    <location>
        <begin position="91"/>
        <end position="245"/>
    </location>
</feature>
<evidence type="ECO:0000256" key="8">
    <source>
        <dbReference type="SAM" id="Phobius"/>
    </source>
</evidence>
<dbReference type="GO" id="GO:0016763">
    <property type="term" value="F:pentosyltransferase activity"/>
    <property type="evidence" value="ECO:0007669"/>
    <property type="project" value="TreeGrafter"/>
</dbReference>
<dbReference type="Proteomes" id="UP000514713">
    <property type="component" value="Chromosome"/>
</dbReference>
<evidence type="ECO:0000256" key="7">
    <source>
        <dbReference type="ARBA" id="ARBA00023136"/>
    </source>
</evidence>
<keyword evidence="4 10" id="KW-0808">Transferase</keyword>
<evidence type="ECO:0000256" key="6">
    <source>
        <dbReference type="ARBA" id="ARBA00022989"/>
    </source>
</evidence>
<evidence type="ECO:0000256" key="5">
    <source>
        <dbReference type="ARBA" id="ARBA00022692"/>
    </source>
</evidence>
<keyword evidence="11" id="KW-1185">Reference proteome</keyword>
<feature type="transmembrane region" description="Helical" evidence="8">
    <location>
        <begin position="192"/>
        <end position="217"/>
    </location>
</feature>
<evidence type="ECO:0000313" key="11">
    <source>
        <dbReference type="Proteomes" id="UP000514713"/>
    </source>
</evidence>
<dbReference type="InterPro" id="IPR038731">
    <property type="entry name" value="RgtA/B/C-like"/>
</dbReference>
<evidence type="ECO:0000256" key="2">
    <source>
        <dbReference type="ARBA" id="ARBA00022475"/>
    </source>
</evidence>
<evidence type="ECO:0000259" key="9">
    <source>
        <dbReference type="Pfam" id="PF13231"/>
    </source>
</evidence>
<feature type="transmembrane region" description="Helical" evidence="8">
    <location>
        <begin position="289"/>
        <end position="308"/>
    </location>
</feature>
<accession>A0A7D7QN25</accession>
<evidence type="ECO:0000256" key="4">
    <source>
        <dbReference type="ARBA" id="ARBA00022679"/>
    </source>
</evidence>
<keyword evidence="3" id="KW-0328">Glycosyltransferase</keyword>
<feature type="transmembrane region" description="Helical" evidence="8">
    <location>
        <begin position="229"/>
        <end position="247"/>
    </location>
</feature>
<keyword evidence="6 8" id="KW-1133">Transmembrane helix</keyword>
<dbReference type="GO" id="GO:0005886">
    <property type="term" value="C:plasma membrane"/>
    <property type="evidence" value="ECO:0007669"/>
    <property type="project" value="UniProtKB-SubCell"/>
</dbReference>
<sequence>MSLPEFLQKTGSMQNNLIKNSFQKSPIFFLLTLAIAIRIYNINSPIIGIHSWRQSDTAAIARNFYENGFNLFYPQIDWGGNSPGYCETEFPIYSFIVALIYKVFGVSEFWGRLLSIICFLVASYFLYQFVSKILDKKVAFWSSLFFIILPLNTYYSRTFQPESMLLMCSILGVYYFNNWLESEKWRDLMLSGSFVALACLIKVLPIIYLGIPLFYLAWTKFGIRVFSQLSLWIYSIFILVSVVLWYYHAHQLFLEYGNTFGFWSGSTNRYNYNIVLTLHFWTEILFRTAVRHFAIFGLPIFLLGLFTTRKSSKEYVLDIWLVSVILTWILVPVTSLVHEYYQLQFMLPGVVFMGKACSQYFDKNAQKVNQRKIIVVLLCLTLAAGSVIYSIDYMFKERIDKSAVFQLAEQVKQNTEPDSLIIASTGSDPTLLYLSHRKGWLVNHSDVTEENILYRVNLGAKYLVGSFNFAESYNFVVDDNQKQKVNSFLNKYPNTLKDSMNFIAKLP</sequence>
<dbReference type="Pfam" id="PF13231">
    <property type="entry name" value="PMT_2"/>
    <property type="match status" value="1"/>
</dbReference>
<dbReference type="KEGG" id="ned:HUN01_17380"/>
<dbReference type="GO" id="GO:0009103">
    <property type="term" value="P:lipopolysaccharide biosynthetic process"/>
    <property type="evidence" value="ECO:0007669"/>
    <property type="project" value="UniProtKB-ARBA"/>
</dbReference>
<keyword evidence="2" id="KW-1003">Cell membrane</keyword>
<feature type="transmembrane region" description="Helical" evidence="8">
    <location>
        <begin position="315"/>
        <end position="337"/>
    </location>
</feature>
<name>A0A7D7QN25_9NOSO</name>
<dbReference type="RefSeq" id="WP_181932301.1">
    <property type="nucleotide sequence ID" value="NZ_CP054698.1"/>
</dbReference>
<gene>
    <name evidence="10" type="ORF">HUN01_17380</name>
</gene>
<dbReference type="PANTHER" id="PTHR33908">
    <property type="entry name" value="MANNOSYLTRANSFERASE YKCB-RELATED"/>
    <property type="match status" value="1"/>
</dbReference>
<reference evidence="11" key="1">
    <citation type="submission" date="2020-06" db="EMBL/GenBank/DDBJ databases">
        <title>Nostoc edaphicum CCNP1411 genome.</title>
        <authorList>
            <person name="Fidor A."/>
            <person name="Grabski M."/>
            <person name="Gawor J."/>
            <person name="Gromadka R."/>
            <person name="Wegrzyn G."/>
            <person name="Mazur-Marzec H."/>
        </authorList>
    </citation>
    <scope>NUCLEOTIDE SEQUENCE [LARGE SCALE GENOMIC DNA]</scope>
    <source>
        <strain evidence="11">CCNP1411</strain>
    </source>
</reference>
<dbReference type="InterPro" id="IPR050297">
    <property type="entry name" value="LipidA_mod_glycosyltrf_83"/>
</dbReference>
<protein>
    <submittedName>
        <fullName evidence="10">Glycosyltransferase family 39 protein</fullName>
    </submittedName>
</protein>
<dbReference type="AlphaFoldDB" id="A0A7D7QN25"/>
<evidence type="ECO:0000256" key="1">
    <source>
        <dbReference type="ARBA" id="ARBA00004651"/>
    </source>
</evidence>
<evidence type="ECO:0000256" key="3">
    <source>
        <dbReference type="ARBA" id="ARBA00022676"/>
    </source>
</evidence>
<keyword evidence="7 8" id="KW-0472">Membrane</keyword>
<comment type="subcellular location">
    <subcellularLocation>
        <location evidence="1">Cell membrane</location>
        <topology evidence="1">Multi-pass membrane protein</topology>
    </subcellularLocation>
</comment>
<feature type="transmembrane region" description="Helical" evidence="8">
    <location>
        <begin position="139"/>
        <end position="156"/>
    </location>
</feature>
<dbReference type="EMBL" id="CP054698">
    <property type="protein sequence ID" value="QMS89265.1"/>
    <property type="molecule type" value="Genomic_DNA"/>
</dbReference>
<proteinExistence type="predicted"/>
<feature type="transmembrane region" description="Helical" evidence="8">
    <location>
        <begin position="25"/>
        <end position="43"/>
    </location>
</feature>
<dbReference type="PANTHER" id="PTHR33908:SF11">
    <property type="entry name" value="MEMBRANE PROTEIN"/>
    <property type="match status" value="1"/>
</dbReference>
<keyword evidence="5 8" id="KW-0812">Transmembrane</keyword>
<feature type="transmembrane region" description="Helical" evidence="8">
    <location>
        <begin position="373"/>
        <end position="391"/>
    </location>
</feature>
<organism evidence="10 11">
    <name type="scientific">Nostoc edaphicum CCNP1411</name>
    <dbReference type="NCBI Taxonomy" id="1472755"/>
    <lineage>
        <taxon>Bacteria</taxon>
        <taxon>Bacillati</taxon>
        <taxon>Cyanobacteriota</taxon>
        <taxon>Cyanophyceae</taxon>
        <taxon>Nostocales</taxon>
        <taxon>Nostocaceae</taxon>
        <taxon>Nostoc</taxon>
    </lineage>
</organism>
<evidence type="ECO:0000313" key="10">
    <source>
        <dbReference type="EMBL" id="QMS89265.1"/>
    </source>
</evidence>